<gene>
    <name evidence="3" type="ORF">PECUL_23A058460</name>
</gene>
<dbReference type="PANTHER" id="PTHR14966">
    <property type="entry name" value="Z-DNA-BINDING PROTEIN 1"/>
    <property type="match status" value="1"/>
</dbReference>
<name>A0AAD1WD34_PELCU</name>
<dbReference type="GO" id="GO:0003723">
    <property type="term" value="F:RNA binding"/>
    <property type="evidence" value="ECO:0007669"/>
    <property type="project" value="UniProtKB-KW"/>
</dbReference>
<dbReference type="InterPro" id="IPR036390">
    <property type="entry name" value="WH_DNA-bd_sf"/>
</dbReference>
<evidence type="ECO:0000313" key="3">
    <source>
        <dbReference type="EMBL" id="CAH2303069.1"/>
    </source>
</evidence>
<reference evidence="3" key="1">
    <citation type="submission" date="2022-03" db="EMBL/GenBank/DDBJ databases">
        <authorList>
            <person name="Alioto T."/>
            <person name="Alioto T."/>
            <person name="Gomez Garrido J."/>
        </authorList>
    </citation>
    <scope>NUCLEOTIDE SEQUENCE</scope>
</reference>
<dbReference type="GO" id="GO:0003677">
    <property type="term" value="F:DNA binding"/>
    <property type="evidence" value="ECO:0007669"/>
    <property type="project" value="InterPro"/>
</dbReference>
<dbReference type="PROSITE" id="PS50139">
    <property type="entry name" value="Z_BINDING"/>
    <property type="match status" value="1"/>
</dbReference>
<dbReference type="SUPFAM" id="SSF46785">
    <property type="entry name" value="Winged helix' DNA-binding domain"/>
    <property type="match status" value="2"/>
</dbReference>
<keyword evidence="1" id="KW-0694">RNA-binding</keyword>
<sequence>MTEDCAAAGTMRSADKSENGGVNLNFVVPCSLTPLQKAIYLFLINKDPQKAKDIAQGVNKKSAKEVNPDLYLMKEKHFLTHNEHLNLWSVTHNNNTENEIYQYMKHTNKPLKPIDIARNIGKRRSSEVNPDLYKMEKENLLIHDKVTKCWQINSEHNAGCAVNSVPTEPKTVNYYFMNPGQIQIGHNNCINMYISKETEEIPVVSEDVDSGAGNAFEVGDSQYNSQSQDGLNFTMDLPDGSLLNCTGSQDMKIVSDADSGLCCGEDTNSNEASAYFEEIHSAVQNELSRYPEPISKSKKNILIFSDTDLGETPAPQTSSPIRNEGPLKDFNISDIIDGFQILDVKKNGETLEDSSEGENISASVRITGL</sequence>
<dbReference type="AlphaFoldDB" id="A0AAD1WD34"/>
<evidence type="ECO:0000313" key="4">
    <source>
        <dbReference type="Proteomes" id="UP001295444"/>
    </source>
</evidence>
<dbReference type="InterPro" id="IPR042361">
    <property type="entry name" value="ZBP1"/>
</dbReference>
<proteinExistence type="predicted"/>
<accession>A0AAD1WD34</accession>
<dbReference type="InterPro" id="IPR042371">
    <property type="entry name" value="Z_dom"/>
</dbReference>
<dbReference type="Proteomes" id="UP001295444">
    <property type="component" value="Chromosome 06"/>
</dbReference>
<dbReference type="EMBL" id="OW240917">
    <property type="protein sequence ID" value="CAH2303069.1"/>
    <property type="molecule type" value="Genomic_DNA"/>
</dbReference>
<organism evidence="3 4">
    <name type="scientific">Pelobates cultripes</name>
    <name type="common">Western spadefoot toad</name>
    <dbReference type="NCBI Taxonomy" id="61616"/>
    <lineage>
        <taxon>Eukaryota</taxon>
        <taxon>Metazoa</taxon>
        <taxon>Chordata</taxon>
        <taxon>Craniata</taxon>
        <taxon>Vertebrata</taxon>
        <taxon>Euteleostomi</taxon>
        <taxon>Amphibia</taxon>
        <taxon>Batrachia</taxon>
        <taxon>Anura</taxon>
        <taxon>Pelobatoidea</taxon>
        <taxon>Pelobatidae</taxon>
        <taxon>Pelobates</taxon>
    </lineage>
</organism>
<dbReference type="InterPro" id="IPR036388">
    <property type="entry name" value="WH-like_DNA-bd_sf"/>
</dbReference>
<protein>
    <recommendedName>
        <fullName evidence="2">Z-binding domain-containing protein</fullName>
    </recommendedName>
</protein>
<evidence type="ECO:0000256" key="1">
    <source>
        <dbReference type="ARBA" id="ARBA00022884"/>
    </source>
</evidence>
<dbReference type="GO" id="GO:0003726">
    <property type="term" value="F:double-stranded RNA adenosine deaminase activity"/>
    <property type="evidence" value="ECO:0007669"/>
    <property type="project" value="InterPro"/>
</dbReference>
<keyword evidence="4" id="KW-1185">Reference proteome</keyword>
<dbReference type="Gene3D" id="1.10.10.10">
    <property type="entry name" value="Winged helix-like DNA-binding domain superfamily/Winged helix DNA-binding domain"/>
    <property type="match status" value="2"/>
</dbReference>
<evidence type="ECO:0000259" key="2">
    <source>
        <dbReference type="PROSITE" id="PS50139"/>
    </source>
</evidence>
<feature type="domain" description="Z-binding" evidence="2">
    <location>
        <begin position="90"/>
        <end position="154"/>
    </location>
</feature>
<dbReference type="PANTHER" id="PTHR14966:SF0">
    <property type="entry name" value="Z-DNA-BINDING PROTEIN 1"/>
    <property type="match status" value="1"/>
</dbReference>
<dbReference type="GO" id="GO:0060340">
    <property type="term" value="P:positive regulation of type I interferon-mediated signaling pathway"/>
    <property type="evidence" value="ECO:0007669"/>
    <property type="project" value="InterPro"/>
</dbReference>